<evidence type="ECO:0000256" key="1">
    <source>
        <dbReference type="ARBA" id="ARBA00004141"/>
    </source>
</evidence>
<dbReference type="PANTHER" id="PTHR16201">
    <property type="entry name" value="SEVEN TRANSMEMBRANE PROTEIN 1-RELATED"/>
    <property type="match status" value="1"/>
</dbReference>
<feature type="transmembrane region" description="Helical" evidence="5">
    <location>
        <begin position="6"/>
        <end position="26"/>
    </location>
</feature>
<keyword evidence="3 5" id="KW-1133">Transmembrane helix</keyword>
<dbReference type="SMART" id="SM00679">
    <property type="entry name" value="CTNS"/>
    <property type="match status" value="2"/>
</dbReference>
<dbReference type="PANTHER" id="PTHR16201:SF37">
    <property type="entry name" value="PQ-LOOP REPEAT-CONTAINING PROTEIN"/>
    <property type="match status" value="1"/>
</dbReference>
<keyword evidence="2 5" id="KW-0812">Transmembrane</keyword>
<keyword evidence="7" id="KW-1185">Reference proteome</keyword>
<feature type="transmembrane region" description="Helical" evidence="5">
    <location>
        <begin position="130"/>
        <end position="151"/>
    </location>
</feature>
<accession>A0A8J4Q1L9</accession>
<evidence type="ECO:0000256" key="3">
    <source>
        <dbReference type="ARBA" id="ARBA00022989"/>
    </source>
</evidence>
<organism evidence="6 7">
    <name type="scientific">Polysphondylium violaceum</name>
    <dbReference type="NCBI Taxonomy" id="133409"/>
    <lineage>
        <taxon>Eukaryota</taxon>
        <taxon>Amoebozoa</taxon>
        <taxon>Evosea</taxon>
        <taxon>Eumycetozoa</taxon>
        <taxon>Dictyostelia</taxon>
        <taxon>Dictyosteliales</taxon>
        <taxon>Dictyosteliaceae</taxon>
        <taxon>Polysphondylium</taxon>
    </lineage>
</organism>
<gene>
    <name evidence="6" type="ORF">CYY_000540</name>
</gene>
<evidence type="ECO:0000256" key="4">
    <source>
        <dbReference type="ARBA" id="ARBA00023136"/>
    </source>
</evidence>
<keyword evidence="4 5" id="KW-0472">Membrane</keyword>
<feature type="transmembrane region" description="Helical" evidence="5">
    <location>
        <begin position="163"/>
        <end position="181"/>
    </location>
</feature>
<dbReference type="Proteomes" id="UP000695562">
    <property type="component" value="Unassembled WGS sequence"/>
</dbReference>
<proteinExistence type="predicted"/>
<dbReference type="InterPro" id="IPR051415">
    <property type="entry name" value="LAAT-1"/>
</dbReference>
<name>A0A8J4Q1L9_9MYCE</name>
<dbReference type="OrthoDB" id="407617at2759"/>
<feature type="transmembrane region" description="Helical" evidence="5">
    <location>
        <begin position="38"/>
        <end position="59"/>
    </location>
</feature>
<dbReference type="InterPro" id="IPR006603">
    <property type="entry name" value="PQ-loop_rpt"/>
</dbReference>
<dbReference type="EMBL" id="AJWJ01000010">
    <property type="protein sequence ID" value="KAF2078156.1"/>
    <property type="molecule type" value="Genomic_DNA"/>
</dbReference>
<reference evidence="6" key="1">
    <citation type="submission" date="2020-01" db="EMBL/GenBank/DDBJ databases">
        <title>Development of genomics and gene disruption for Polysphondylium violaceum indicates a role for the polyketide synthase stlB in stalk morphogenesis.</title>
        <authorList>
            <person name="Narita B."/>
            <person name="Kawabe Y."/>
            <person name="Kin K."/>
            <person name="Saito T."/>
            <person name="Gibbs R."/>
            <person name="Kuspa A."/>
            <person name="Muzny D."/>
            <person name="Queller D."/>
            <person name="Richards S."/>
            <person name="Strassman J."/>
            <person name="Sucgang R."/>
            <person name="Worley K."/>
            <person name="Schaap P."/>
        </authorList>
    </citation>
    <scope>NUCLEOTIDE SEQUENCE</scope>
    <source>
        <strain evidence="6">QSvi11</strain>
    </source>
</reference>
<feature type="transmembrane region" description="Helical" evidence="5">
    <location>
        <begin position="65"/>
        <end position="87"/>
    </location>
</feature>
<sequence length="343" mass="38170">MENKVLSNLFGILGTIIWSIQLIPQIHLNFKMKSTKGVSTLCFSSWYACGVVLATYLVFMNSAPALIIQISSFSIFCLVIIFQYLFYEKYYPIKKLLFVIGLVTGLSFIISIGIYMFMKSFKSNEFALEIACTVISSSLMAIGFLPQILVIYQSKSTVGLSKIFVFMDFCGGVFSILSLSFHNPFDWMAFSTYVIVPIFQSILMAMIYYYDPKRFAGKSSFQQINDIEQQAPNDQELLDGHAILSNDHESSHESDSSALLVKETQVINSSTLLTSPTPNVQHTGTPLPTQATTLEFDNILPESVLRSTDALAKQTEILNQSTSILLSIPQPNSNLGVHGYPVS</sequence>
<comment type="subcellular location">
    <subcellularLocation>
        <location evidence="1">Membrane</location>
        <topology evidence="1">Multi-pass membrane protein</topology>
    </subcellularLocation>
</comment>
<evidence type="ECO:0000256" key="5">
    <source>
        <dbReference type="SAM" id="Phobius"/>
    </source>
</evidence>
<dbReference type="AlphaFoldDB" id="A0A8J4Q1L9"/>
<evidence type="ECO:0000313" key="7">
    <source>
        <dbReference type="Proteomes" id="UP000695562"/>
    </source>
</evidence>
<evidence type="ECO:0000313" key="6">
    <source>
        <dbReference type="EMBL" id="KAF2078156.1"/>
    </source>
</evidence>
<feature type="transmembrane region" description="Helical" evidence="5">
    <location>
        <begin position="96"/>
        <end position="118"/>
    </location>
</feature>
<dbReference type="Pfam" id="PF04193">
    <property type="entry name" value="PQ-loop"/>
    <property type="match status" value="2"/>
</dbReference>
<dbReference type="GO" id="GO:0016020">
    <property type="term" value="C:membrane"/>
    <property type="evidence" value="ECO:0007669"/>
    <property type="project" value="UniProtKB-SubCell"/>
</dbReference>
<comment type="caution">
    <text evidence="6">The sequence shown here is derived from an EMBL/GenBank/DDBJ whole genome shotgun (WGS) entry which is preliminary data.</text>
</comment>
<evidence type="ECO:0000256" key="2">
    <source>
        <dbReference type="ARBA" id="ARBA00022692"/>
    </source>
</evidence>
<dbReference type="Gene3D" id="1.20.1280.290">
    <property type="match status" value="2"/>
</dbReference>
<protein>
    <submittedName>
        <fullName evidence="6">Uncharacterized protein</fullName>
    </submittedName>
</protein>
<feature type="transmembrane region" description="Helical" evidence="5">
    <location>
        <begin position="187"/>
        <end position="210"/>
    </location>
</feature>